<reference evidence="2" key="1">
    <citation type="submission" date="2020-11" db="EMBL/GenBank/DDBJ databases">
        <title>Adaptations for nitrogen fixation in a non-lichenized fungal sporocarp promotes dispersal by wood-feeding termites.</title>
        <authorList>
            <consortium name="DOE Joint Genome Institute"/>
            <person name="Koch R.A."/>
            <person name="Yoon G."/>
            <person name="Arayal U."/>
            <person name="Lail K."/>
            <person name="Amirebrahimi M."/>
            <person name="Labutti K."/>
            <person name="Lipzen A."/>
            <person name="Riley R."/>
            <person name="Barry K."/>
            <person name="Henrissat B."/>
            <person name="Grigoriev I.V."/>
            <person name="Herr J.R."/>
            <person name="Aime M.C."/>
        </authorList>
    </citation>
    <scope>NUCLEOTIDE SEQUENCE</scope>
    <source>
        <strain evidence="2">MCA 3950</strain>
    </source>
</reference>
<dbReference type="GeneID" id="66100353"/>
<organism evidence="2 3">
    <name type="scientific">Guyanagaster necrorhizus</name>
    <dbReference type="NCBI Taxonomy" id="856835"/>
    <lineage>
        <taxon>Eukaryota</taxon>
        <taxon>Fungi</taxon>
        <taxon>Dikarya</taxon>
        <taxon>Basidiomycota</taxon>
        <taxon>Agaricomycotina</taxon>
        <taxon>Agaricomycetes</taxon>
        <taxon>Agaricomycetidae</taxon>
        <taxon>Agaricales</taxon>
        <taxon>Marasmiineae</taxon>
        <taxon>Physalacriaceae</taxon>
        <taxon>Guyanagaster</taxon>
    </lineage>
</organism>
<keyword evidence="3" id="KW-1185">Reference proteome</keyword>
<evidence type="ECO:0000313" key="3">
    <source>
        <dbReference type="Proteomes" id="UP000812287"/>
    </source>
</evidence>
<dbReference type="RefSeq" id="XP_043033299.1">
    <property type="nucleotide sequence ID" value="XM_043178066.1"/>
</dbReference>
<dbReference type="Proteomes" id="UP000812287">
    <property type="component" value="Unassembled WGS sequence"/>
</dbReference>
<proteinExistence type="predicted"/>
<sequence>MNLRVGTSRDAPFSSTSPCAASDAKISGSLPGFGSDAFNRVPLFYVSTDSFYRVYFIKSTEDADKEPYSVFCSLPSYIGFRRCFPNVKRINLEISPRASTSTAVYVPVDWSIIVDDLPDGEVVGLIALRKSWVPIITFDVVQCGRNLEGYGLKHEPTPP</sequence>
<accession>A0A9P7VGZ8</accession>
<name>A0A9P7VGZ8_9AGAR</name>
<protein>
    <submittedName>
        <fullName evidence="2">Uncharacterized protein</fullName>
    </submittedName>
</protein>
<comment type="caution">
    <text evidence="2">The sequence shown here is derived from an EMBL/GenBank/DDBJ whole genome shotgun (WGS) entry which is preliminary data.</text>
</comment>
<evidence type="ECO:0000313" key="2">
    <source>
        <dbReference type="EMBL" id="KAG7439799.1"/>
    </source>
</evidence>
<dbReference type="AlphaFoldDB" id="A0A9P7VGZ8"/>
<evidence type="ECO:0000256" key="1">
    <source>
        <dbReference type="SAM" id="MobiDB-lite"/>
    </source>
</evidence>
<feature type="region of interest" description="Disordered" evidence="1">
    <location>
        <begin position="1"/>
        <end position="23"/>
    </location>
</feature>
<dbReference type="EMBL" id="MU250583">
    <property type="protein sequence ID" value="KAG7439799.1"/>
    <property type="molecule type" value="Genomic_DNA"/>
</dbReference>
<gene>
    <name evidence="2" type="ORF">BT62DRAFT_1013423</name>
</gene>